<dbReference type="InterPro" id="IPR001650">
    <property type="entry name" value="Helicase_C-like"/>
</dbReference>
<evidence type="ECO:0000256" key="1">
    <source>
        <dbReference type="ARBA" id="ARBA00022515"/>
    </source>
</evidence>
<dbReference type="PANTHER" id="PTHR30580">
    <property type="entry name" value="PRIMOSOMAL PROTEIN N"/>
    <property type="match status" value="1"/>
</dbReference>
<dbReference type="GO" id="GO:0043138">
    <property type="term" value="F:3'-5' DNA helicase activity"/>
    <property type="evidence" value="ECO:0007669"/>
    <property type="project" value="UniProtKB-EC"/>
</dbReference>
<dbReference type="InterPro" id="IPR040498">
    <property type="entry name" value="PriA_CRR"/>
</dbReference>
<sequence>MSWIAGVIVNLSVAKVDKIFDYIVPDELQETIDIGSRVVVPFNNNLVDGFVIEKKYIADTAVELKNIIESIDDIKYFSANMVILAKFIKERYNCLFIDALKCFIPPEVNISLKKKIIISGTADNTNLNDKERAVLEKIITSKKTMYTDEMDGDKKIIDRLRKMGIISYFPEINRGTRHKRVRMIKLKEGMFDDDLKEKEKDFIDYLKEKDWVLASKAVKDTGIDYSFIRRLYKKGVIDYEYRELRRIVKFPRINEKKYELNSSQLKVVSDYYMARKNGKSKFLLFGVSNSGKTDVYMNIAEQMLQDGKSVLILVPEVSLTPQVFARFVNRFGDMVSVFHSRLSNGQHFDEWDRVRRGEVRIAVGTRSAVFLPMKDLGLIVIDEEHDTGFKQSDMHPYYDAKEVAIRRCELENASIILSSSTPSVETYYKAQLGEYELLNLSTRVNDTGMPVFEIVDLRGELKKGNRGILSRKLISELGTCLKNGDQAILFLNKRGYASFVMCKNCGNILKCPHCDIPLKYHSDKKILTCHYCNYNETVMRTCPKCGGTEMEFGGFGTQKIEREINKFFPDARVLRMDRDSIRGLTSINDIFSNFRDGKADILIGTQLVTKGFDFPGVTLAGVILADINLNLPDYKSSENTFQLLVQLGGRVGRRGKKGKVIIQTFNPQNYSIQYAARNDYIGFYQKEIEFRKQFGYPPFMRLGRALCSGPESEQVRKAIEIWYNDIKRLTKNVGAVDIKLLRPVPSPVARINDLYRWQFVLKGTDDREIAVLLSDSLRNIKKLDGVKYMMDVNPVSLM</sequence>
<feature type="binding site" evidence="12">
    <location>
        <position position="511"/>
    </location>
    <ligand>
        <name>Zn(2+)</name>
        <dbReference type="ChEBI" id="CHEBI:29105"/>
        <label>2</label>
    </ligand>
</feature>
<dbReference type="HAMAP" id="MF_00983">
    <property type="entry name" value="PriA"/>
    <property type="match status" value="1"/>
</dbReference>
<comment type="caution">
    <text evidence="15">The sequence shown here is derived from an EMBL/GenBank/DDBJ whole genome shotgun (WGS) entry which is preliminary data.</text>
</comment>
<keyword evidence="10 12" id="KW-0413">Isomerase</keyword>
<accession>A0A5D8QHQ6</accession>
<dbReference type="NCBIfam" id="TIGR00595">
    <property type="entry name" value="priA"/>
    <property type="match status" value="1"/>
</dbReference>
<proteinExistence type="inferred from homology"/>
<reference evidence="15 16" key="1">
    <citation type="submission" date="2019-08" db="EMBL/GenBank/DDBJ databases">
        <title>Calorimonas adulescens gen. nov., sp. nov., an anaerobic thermophilic bacterium from Sakhalin hot spring.</title>
        <authorList>
            <person name="Khomyakova M.A."/>
            <person name="Merkel A.Y."/>
            <person name="Novikov A."/>
            <person name="Bonch-Osmolovskaya E.A."/>
            <person name="Slobodkin A.I."/>
        </authorList>
    </citation>
    <scope>NUCLEOTIDE SEQUENCE [LARGE SCALE GENOMIC DNA]</scope>
    <source>
        <strain evidence="15 16">A05MB</strain>
    </source>
</reference>
<dbReference type="NCBIfam" id="NF004066">
    <property type="entry name" value="PRK05580.1-3"/>
    <property type="match status" value="1"/>
</dbReference>
<dbReference type="SMART" id="SM00490">
    <property type="entry name" value="HELICc"/>
    <property type="match status" value="1"/>
</dbReference>
<dbReference type="InterPro" id="IPR005259">
    <property type="entry name" value="PriA"/>
</dbReference>
<dbReference type="SUPFAM" id="SSF52540">
    <property type="entry name" value="P-loop containing nucleoside triphosphate hydrolases"/>
    <property type="match status" value="2"/>
</dbReference>
<dbReference type="GO" id="GO:0006269">
    <property type="term" value="P:DNA replication, synthesis of primer"/>
    <property type="evidence" value="ECO:0007669"/>
    <property type="project" value="UniProtKB-KW"/>
</dbReference>
<evidence type="ECO:0000256" key="2">
    <source>
        <dbReference type="ARBA" id="ARBA00022705"/>
    </source>
</evidence>
<dbReference type="Pfam" id="PF00271">
    <property type="entry name" value="Helicase_C"/>
    <property type="match status" value="1"/>
</dbReference>
<evidence type="ECO:0000256" key="6">
    <source>
        <dbReference type="ARBA" id="ARBA00022806"/>
    </source>
</evidence>
<evidence type="ECO:0000256" key="10">
    <source>
        <dbReference type="ARBA" id="ARBA00023235"/>
    </source>
</evidence>
<dbReference type="PANTHER" id="PTHR30580:SF0">
    <property type="entry name" value="PRIMOSOMAL PROTEIN N"/>
    <property type="match status" value="1"/>
</dbReference>
<dbReference type="Pfam" id="PF17764">
    <property type="entry name" value="PriA_3primeBD"/>
    <property type="match status" value="1"/>
</dbReference>
<dbReference type="Gene3D" id="3.40.1440.60">
    <property type="entry name" value="PriA, 3(prime) DNA-binding domain"/>
    <property type="match status" value="1"/>
</dbReference>
<dbReference type="GO" id="GO:1990077">
    <property type="term" value="C:primosome complex"/>
    <property type="evidence" value="ECO:0007669"/>
    <property type="project" value="UniProtKB-UniRule"/>
</dbReference>
<keyword evidence="7 12" id="KW-0862">Zinc</keyword>
<dbReference type="InterPro" id="IPR027417">
    <property type="entry name" value="P-loop_NTPase"/>
</dbReference>
<comment type="subunit">
    <text evidence="12">Component of the replication restart primosome.</text>
</comment>
<dbReference type="Pfam" id="PF18319">
    <property type="entry name" value="Zn_ribbon_PriA"/>
    <property type="match status" value="1"/>
</dbReference>
<evidence type="ECO:0000313" key="15">
    <source>
        <dbReference type="EMBL" id="TZE83416.1"/>
    </source>
</evidence>
<protein>
    <recommendedName>
        <fullName evidence="12">Replication restart protein PriA</fullName>
    </recommendedName>
    <alternativeName>
        <fullName evidence="12">ATP-dependent DNA helicase PriA</fullName>
        <ecNumber evidence="12">5.6.2.4</ecNumber>
    </alternativeName>
    <alternativeName>
        <fullName evidence="12">DNA 3'-5' helicase PriA</fullName>
    </alternativeName>
</protein>
<evidence type="ECO:0000256" key="5">
    <source>
        <dbReference type="ARBA" id="ARBA00022801"/>
    </source>
</evidence>
<keyword evidence="6 12" id="KW-0347">Helicase</keyword>
<evidence type="ECO:0000256" key="3">
    <source>
        <dbReference type="ARBA" id="ARBA00022723"/>
    </source>
</evidence>
<comment type="catalytic activity">
    <reaction evidence="11 12">
        <text>ATP + H2O = ADP + phosphate + H(+)</text>
        <dbReference type="Rhea" id="RHEA:13065"/>
        <dbReference type="ChEBI" id="CHEBI:15377"/>
        <dbReference type="ChEBI" id="CHEBI:15378"/>
        <dbReference type="ChEBI" id="CHEBI:30616"/>
        <dbReference type="ChEBI" id="CHEBI:43474"/>
        <dbReference type="ChEBI" id="CHEBI:456216"/>
        <dbReference type="EC" id="5.6.2.4"/>
    </reaction>
</comment>
<dbReference type="PROSITE" id="PS51194">
    <property type="entry name" value="HELICASE_CTER"/>
    <property type="match status" value="1"/>
</dbReference>
<feature type="binding site" evidence="12">
    <location>
        <position position="542"/>
    </location>
    <ligand>
        <name>Zn(2+)</name>
        <dbReference type="ChEBI" id="CHEBI:29105"/>
        <label>1</label>
    </ligand>
</feature>
<keyword evidence="16" id="KW-1185">Reference proteome</keyword>
<feature type="binding site" evidence="12">
    <location>
        <position position="502"/>
    </location>
    <ligand>
        <name>Zn(2+)</name>
        <dbReference type="ChEBI" id="CHEBI:29105"/>
        <label>1</label>
    </ligand>
</feature>
<dbReference type="InterPro" id="IPR041222">
    <property type="entry name" value="PriA_3primeBD"/>
</dbReference>
<dbReference type="GO" id="GO:0006302">
    <property type="term" value="P:double-strand break repair"/>
    <property type="evidence" value="ECO:0007669"/>
    <property type="project" value="InterPro"/>
</dbReference>
<feature type="binding site" evidence="12">
    <location>
        <position position="505"/>
    </location>
    <ligand>
        <name>Zn(2+)</name>
        <dbReference type="ChEBI" id="CHEBI:29105"/>
        <label>1</label>
    </ligand>
</feature>
<dbReference type="Pfam" id="PF18074">
    <property type="entry name" value="PriA_C"/>
    <property type="match status" value="1"/>
</dbReference>
<keyword evidence="8 12" id="KW-0067">ATP-binding</keyword>
<feature type="binding site" evidence="12">
    <location>
        <position position="514"/>
    </location>
    <ligand>
        <name>Zn(2+)</name>
        <dbReference type="ChEBI" id="CHEBI:29105"/>
        <label>2</label>
    </ligand>
</feature>
<feature type="binding site" evidence="12">
    <location>
        <position position="545"/>
    </location>
    <ligand>
        <name>Zn(2+)</name>
        <dbReference type="ChEBI" id="CHEBI:29105"/>
        <label>1</label>
    </ligand>
</feature>
<dbReference type="PROSITE" id="PS51192">
    <property type="entry name" value="HELICASE_ATP_BIND_1"/>
    <property type="match status" value="1"/>
</dbReference>
<dbReference type="EC" id="5.6.2.4" evidence="12"/>
<organism evidence="15 16">
    <name type="scientific">Calorimonas adulescens</name>
    <dbReference type="NCBI Taxonomy" id="2606906"/>
    <lineage>
        <taxon>Bacteria</taxon>
        <taxon>Bacillati</taxon>
        <taxon>Bacillota</taxon>
        <taxon>Clostridia</taxon>
        <taxon>Thermoanaerobacterales</taxon>
        <taxon>Thermoanaerobacteraceae</taxon>
        <taxon>Calorimonas</taxon>
    </lineage>
</organism>
<dbReference type="GO" id="GO:0003677">
    <property type="term" value="F:DNA binding"/>
    <property type="evidence" value="ECO:0007669"/>
    <property type="project" value="UniProtKB-UniRule"/>
</dbReference>
<evidence type="ECO:0000256" key="11">
    <source>
        <dbReference type="ARBA" id="ARBA00048988"/>
    </source>
</evidence>
<dbReference type="AlphaFoldDB" id="A0A5D8QHQ6"/>
<dbReference type="RefSeq" id="WP_149544034.1">
    <property type="nucleotide sequence ID" value="NZ_VTPS01000001.1"/>
</dbReference>
<evidence type="ECO:0000259" key="13">
    <source>
        <dbReference type="PROSITE" id="PS51192"/>
    </source>
</evidence>
<gene>
    <name evidence="12 15" type="primary">priA</name>
    <name evidence="15" type="ORF">FWJ32_00580</name>
</gene>
<comment type="catalytic activity">
    <reaction evidence="12">
        <text>Couples ATP hydrolysis with the unwinding of duplex DNA by translocating in the 3'-5' direction.</text>
        <dbReference type="EC" id="5.6.2.4"/>
    </reaction>
</comment>
<name>A0A5D8QHQ6_9THEO</name>
<keyword evidence="2 12" id="KW-0235">DNA replication</keyword>
<dbReference type="GO" id="GO:0005524">
    <property type="term" value="F:ATP binding"/>
    <property type="evidence" value="ECO:0007669"/>
    <property type="project" value="UniProtKB-UniRule"/>
</dbReference>
<keyword evidence="3 12" id="KW-0479">Metal-binding</keyword>
<evidence type="ECO:0000256" key="12">
    <source>
        <dbReference type="HAMAP-Rule" id="MF_00983"/>
    </source>
</evidence>
<keyword evidence="9 12" id="KW-0238">DNA-binding</keyword>
<evidence type="ECO:0000256" key="4">
    <source>
        <dbReference type="ARBA" id="ARBA00022741"/>
    </source>
</evidence>
<evidence type="ECO:0000256" key="9">
    <source>
        <dbReference type="ARBA" id="ARBA00023125"/>
    </source>
</evidence>
<dbReference type="InterPro" id="IPR014001">
    <property type="entry name" value="Helicase_ATP-bd"/>
</dbReference>
<comment type="similarity">
    <text evidence="12">Belongs to the helicase family. PriA subfamily.</text>
</comment>
<dbReference type="CDD" id="cd17929">
    <property type="entry name" value="DEXHc_priA"/>
    <property type="match status" value="1"/>
</dbReference>
<dbReference type="Proteomes" id="UP000322976">
    <property type="component" value="Unassembled WGS sequence"/>
</dbReference>
<feature type="domain" description="Helicase ATP-binding" evidence="13">
    <location>
        <begin position="273"/>
        <end position="440"/>
    </location>
</feature>
<dbReference type="GO" id="GO:0008270">
    <property type="term" value="F:zinc ion binding"/>
    <property type="evidence" value="ECO:0007669"/>
    <property type="project" value="UniProtKB-UniRule"/>
</dbReference>
<evidence type="ECO:0000256" key="8">
    <source>
        <dbReference type="ARBA" id="ARBA00022840"/>
    </source>
</evidence>
<comment type="function">
    <text evidence="12">Initiates the restart of stalled replication forks, which reloads the replicative helicase on sites other than the origin of replication. Recognizes and binds to abandoned replication forks and remodels them to uncover a helicase loading site. Promotes assembly of the primosome at these replication forks.</text>
</comment>
<dbReference type="InterPro" id="IPR042115">
    <property type="entry name" value="PriA_3primeBD_sf"/>
</dbReference>
<keyword evidence="4 12" id="KW-0547">Nucleotide-binding</keyword>
<feature type="binding site" evidence="12">
    <location>
        <position position="532"/>
    </location>
    <ligand>
        <name>Zn(2+)</name>
        <dbReference type="ChEBI" id="CHEBI:29105"/>
        <label>2</label>
    </ligand>
</feature>
<dbReference type="InterPro" id="IPR041236">
    <property type="entry name" value="PriA_C"/>
</dbReference>
<evidence type="ECO:0000259" key="14">
    <source>
        <dbReference type="PROSITE" id="PS51194"/>
    </source>
</evidence>
<dbReference type="Gene3D" id="3.40.50.300">
    <property type="entry name" value="P-loop containing nucleotide triphosphate hydrolases"/>
    <property type="match status" value="2"/>
</dbReference>
<keyword evidence="1 12" id="KW-0639">Primosome</keyword>
<dbReference type="SMART" id="SM00487">
    <property type="entry name" value="DEXDc"/>
    <property type="match status" value="1"/>
</dbReference>
<dbReference type="InterPro" id="IPR011545">
    <property type="entry name" value="DEAD/DEAH_box_helicase_dom"/>
</dbReference>
<feature type="domain" description="Helicase C-terminal" evidence="14">
    <location>
        <begin position="483"/>
        <end position="689"/>
    </location>
</feature>
<dbReference type="EMBL" id="VTPS01000001">
    <property type="protein sequence ID" value="TZE83416.1"/>
    <property type="molecule type" value="Genomic_DNA"/>
</dbReference>
<keyword evidence="5 12" id="KW-0378">Hydrolase</keyword>
<dbReference type="GO" id="GO:0006310">
    <property type="term" value="P:DNA recombination"/>
    <property type="evidence" value="ECO:0007669"/>
    <property type="project" value="InterPro"/>
</dbReference>
<comment type="cofactor">
    <cofactor evidence="12">
        <name>Zn(2+)</name>
        <dbReference type="ChEBI" id="CHEBI:29105"/>
    </cofactor>
    <text evidence="12">Binds 2 zinc ions per subunit.</text>
</comment>
<dbReference type="CDD" id="cd18804">
    <property type="entry name" value="SF2_C_priA"/>
    <property type="match status" value="1"/>
</dbReference>
<dbReference type="FunFam" id="3.40.50.300:FF:000489">
    <property type="entry name" value="Primosome assembly protein PriA"/>
    <property type="match status" value="1"/>
</dbReference>
<evidence type="ECO:0000256" key="7">
    <source>
        <dbReference type="ARBA" id="ARBA00022833"/>
    </source>
</evidence>
<feature type="binding site" evidence="12">
    <location>
        <position position="529"/>
    </location>
    <ligand>
        <name>Zn(2+)</name>
        <dbReference type="ChEBI" id="CHEBI:29105"/>
        <label>2</label>
    </ligand>
</feature>
<dbReference type="GO" id="GO:0006270">
    <property type="term" value="P:DNA replication initiation"/>
    <property type="evidence" value="ECO:0007669"/>
    <property type="project" value="TreeGrafter"/>
</dbReference>
<dbReference type="GO" id="GO:0016887">
    <property type="term" value="F:ATP hydrolysis activity"/>
    <property type="evidence" value="ECO:0007669"/>
    <property type="project" value="RHEA"/>
</dbReference>
<dbReference type="Pfam" id="PF00270">
    <property type="entry name" value="DEAD"/>
    <property type="match status" value="1"/>
</dbReference>
<evidence type="ECO:0000313" key="16">
    <source>
        <dbReference type="Proteomes" id="UP000322976"/>
    </source>
</evidence>